<dbReference type="CDD" id="cd00796">
    <property type="entry name" value="INT_Rci_Hp1_C"/>
    <property type="match status" value="1"/>
</dbReference>
<dbReference type="EMBL" id="LOMK01000001">
    <property type="protein sequence ID" value="KYN24525.1"/>
    <property type="molecule type" value="Genomic_DNA"/>
</dbReference>
<organism evidence="8 9">
    <name type="scientific">Vibrio cidicii</name>
    <dbReference type="NCBI Taxonomy" id="1763883"/>
    <lineage>
        <taxon>Bacteria</taxon>
        <taxon>Pseudomonadati</taxon>
        <taxon>Pseudomonadota</taxon>
        <taxon>Gammaproteobacteria</taxon>
        <taxon>Vibrionales</taxon>
        <taxon>Vibrionaceae</taxon>
        <taxon>Vibrio</taxon>
    </lineage>
</organism>
<dbReference type="PROSITE" id="PS51900">
    <property type="entry name" value="CB"/>
    <property type="match status" value="1"/>
</dbReference>
<sequence>MAIKQKITASSIKNLTIADERLNDTEISGFHARISPKGVIKYYLYYRIHGKQRNFLLGSANALTPAQARDLAKEKAGQVAAGEDVQVTRHEAKKREQRNSLTLSKFLEEHYSAYLMSINAKTAQKSLMCIQSNFKHLSTKPLVDITAWDIQQWVAERSKAGRAPATISYAYNRLRAVFNRAVEWGFIDSHSLDNVKIPRIDNKRIRYLSVSEEAALLDSLKARDARLKDEALQRYGKRAQRIVSQRYVDFLEPLIVLALNTGMRKGEMLSLKWSHINMEDRYLTIRSENAKSKNKRTIPLNNTVYTMLQAWHEQNPDTELVFERNGKPLDSYQYQWESLLKEAGIENFRFHDLRHHFASKLVMKEADLNVVRELLGHADLKMTLRYAHLAPEHKASAVNLIG</sequence>
<proteinExistence type="inferred from homology"/>
<dbReference type="PROSITE" id="PS51898">
    <property type="entry name" value="TYR_RECOMBINASE"/>
    <property type="match status" value="1"/>
</dbReference>
<keyword evidence="2" id="KW-0229">DNA integration</keyword>
<feature type="domain" description="Tyr recombinase" evidence="6">
    <location>
        <begin position="203"/>
        <end position="399"/>
    </location>
</feature>
<dbReference type="InterPro" id="IPR010998">
    <property type="entry name" value="Integrase_recombinase_N"/>
</dbReference>
<dbReference type="GO" id="GO:0006310">
    <property type="term" value="P:DNA recombination"/>
    <property type="evidence" value="ECO:0007669"/>
    <property type="project" value="UniProtKB-KW"/>
</dbReference>
<dbReference type="InterPro" id="IPR044068">
    <property type="entry name" value="CB"/>
</dbReference>
<comment type="caution">
    <text evidence="8">The sequence shown here is derived from an EMBL/GenBank/DDBJ whole genome shotgun (WGS) entry which is preliminary data.</text>
</comment>
<evidence type="ECO:0000313" key="9">
    <source>
        <dbReference type="Proteomes" id="UP000075349"/>
    </source>
</evidence>
<dbReference type="GO" id="GO:0003677">
    <property type="term" value="F:DNA binding"/>
    <property type="evidence" value="ECO:0007669"/>
    <property type="project" value="UniProtKB-UniRule"/>
</dbReference>
<feature type="domain" description="Core-binding (CB)" evidence="7">
    <location>
        <begin position="101"/>
        <end position="182"/>
    </location>
</feature>
<dbReference type="InterPro" id="IPR050808">
    <property type="entry name" value="Phage_Integrase"/>
</dbReference>
<dbReference type="GO" id="GO:0015074">
    <property type="term" value="P:DNA integration"/>
    <property type="evidence" value="ECO:0007669"/>
    <property type="project" value="UniProtKB-KW"/>
</dbReference>
<evidence type="ECO:0000256" key="1">
    <source>
        <dbReference type="ARBA" id="ARBA00008857"/>
    </source>
</evidence>
<dbReference type="Gene3D" id="1.10.150.130">
    <property type="match status" value="1"/>
</dbReference>
<evidence type="ECO:0000256" key="3">
    <source>
        <dbReference type="ARBA" id="ARBA00023125"/>
    </source>
</evidence>
<dbReference type="Proteomes" id="UP000075349">
    <property type="component" value="Unassembled WGS sequence"/>
</dbReference>
<dbReference type="Gene3D" id="1.10.443.10">
    <property type="entry name" value="Intergrase catalytic core"/>
    <property type="match status" value="1"/>
</dbReference>
<dbReference type="PANTHER" id="PTHR30629:SF2">
    <property type="entry name" value="PROPHAGE INTEGRASE INTS-RELATED"/>
    <property type="match status" value="1"/>
</dbReference>
<dbReference type="InterPro" id="IPR025166">
    <property type="entry name" value="Integrase_DNA_bind_dom"/>
</dbReference>
<dbReference type="Pfam" id="PF00589">
    <property type="entry name" value="Phage_integrase"/>
    <property type="match status" value="1"/>
</dbReference>
<evidence type="ECO:0000256" key="5">
    <source>
        <dbReference type="PROSITE-ProRule" id="PRU01248"/>
    </source>
</evidence>
<dbReference type="InterPro" id="IPR013762">
    <property type="entry name" value="Integrase-like_cat_sf"/>
</dbReference>
<dbReference type="InterPro" id="IPR002104">
    <property type="entry name" value="Integrase_catalytic"/>
</dbReference>
<dbReference type="SUPFAM" id="SSF56349">
    <property type="entry name" value="DNA breaking-rejoining enzymes"/>
    <property type="match status" value="1"/>
</dbReference>
<keyword evidence="3 5" id="KW-0238">DNA-binding</keyword>
<protein>
    <submittedName>
        <fullName evidence="8">Integrase</fullName>
    </submittedName>
</protein>
<evidence type="ECO:0000256" key="4">
    <source>
        <dbReference type="ARBA" id="ARBA00023172"/>
    </source>
</evidence>
<dbReference type="InterPro" id="IPR011010">
    <property type="entry name" value="DNA_brk_join_enz"/>
</dbReference>
<gene>
    <name evidence="8" type="ORF">AUQ44_00920</name>
</gene>
<keyword evidence="4" id="KW-0233">DNA recombination</keyword>
<dbReference type="AlphaFoldDB" id="A0A151JFJ8"/>
<evidence type="ECO:0000259" key="7">
    <source>
        <dbReference type="PROSITE" id="PS51900"/>
    </source>
</evidence>
<evidence type="ECO:0000259" key="6">
    <source>
        <dbReference type="PROSITE" id="PS51898"/>
    </source>
</evidence>
<comment type="similarity">
    <text evidence="1">Belongs to the 'phage' integrase family.</text>
</comment>
<dbReference type="Gene3D" id="3.30.160.390">
    <property type="entry name" value="Integrase, DNA-binding domain"/>
    <property type="match status" value="1"/>
</dbReference>
<name>A0A151JFJ8_9VIBR</name>
<dbReference type="PANTHER" id="PTHR30629">
    <property type="entry name" value="PROPHAGE INTEGRASE"/>
    <property type="match status" value="1"/>
</dbReference>
<reference evidence="9" key="1">
    <citation type="submission" date="2015-12" db="EMBL/GenBank/DDBJ databases">
        <authorList>
            <person name="Tarr C.L."/>
            <person name="Gladney L.M."/>
        </authorList>
    </citation>
    <scope>NUCLEOTIDE SEQUENCE [LARGE SCALE GENOMIC DNA]</scope>
    <source>
        <strain evidence="9">2756-81</strain>
    </source>
</reference>
<evidence type="ECO:0000256" key="2">
    <source>
        <dbReference type="ARBA" id="ARBA00022908"/>
    </source>
</evidence>
<accession>A0A151JFJ8</accession>
<dbReference type="Pfam" id="PF13356">
    <property type="entry name" value="Arm-DNA-bind_3"/>
    <property type="match status" value="1"/>
</dbReference>
<evidence type="ECO:0000313" key="8">
    <source>
        <dbReference type="EMBL" id="KYN24525.1"/>
    </source>
</evidence>
<dbReference type="InterPro" id="IPR038488">
    <property type="entry name" value="Integrase_DNA-bd_sf"/>
</dbReference>